<reference evidence="4" key="1">
    <citation type="submission" date="2015-07" db="EMBL/GenBank/DDBJ databases">
        <authorList>
            <person name="Teixeira M.M."/>
            <person name="Souza R.C."/>
            <person name="Almeida L.G."/>
            <person name="Vicente V.A."/>
            <person name="de Hoog S."/>
            <person name="Bocca A.L."/>
            <person name="de Almeida S.R."/>
            <person name="Vasconcelos A.T."/>
            <person name="Felipe M.S."/>
        </authorList>
    </citation>
    <scope>NUCLEOTIDE SEQUENCE [LARGE SCALE GENOMIC DNA]</scope>
    <source>
        <strain evidence="4">KSF</strain>
    </source>
</reference>
<evidence type="ECO:0000313" key="4">
    <source>
        <dbReference type="Proteomes" id="UP000094526"/>
    </source>
</evidence>
<dbReference type="InterPro" id="IPR043837">
    <property type="entry name" value="Mtf2-like_C"/>
</dbReference>
<dbReference type="GO" id="GO:0005739">
    <property type="term" value="C:mitochondrion"/>
    <property type="evidence" value="ECO:0007669"/>
    <property type="project" value="InterPro"/>
</dbReference>
<feature type="compositionally biased region" description="Low complexity" evidence="1">
    <location>
        <begin position="418"/>
        <end position="427"/>
    </location>
</feature>
<evidence type="ECO:0000256" key="1">
    <source>
        <dbReference type="SAM" id="MobiDB-lite"/>
    </source>
</evidence>
<comment type="caution">
    <text evidence="3">The sequence shown here is derived from an EMBL/GenBank/DDBJ whole genome shotgun (WGS) entry which is preliminary data.</text>
</comment>
<evidence type="ECO:0000313" key="3">
    <source>
        <dbReference type="EMBL" id="OCT52842.1"/>
    </source>
</evidence>
<organism evidence="3 4">
    <name type="scientific">Cladophialophora carrionii</name>
    <dbReference type="NCBI Taxonomy" id="86049"/>
    <lineage>
        <taxon>Eukaryota</taxon>
        <taxon>Fungi</taxon>
        <taxon>Dikarya</taxon>
        <taxon>Ascomycota</taxon>
        <taxon>Pezizomycotina</taxon>
        <taxon>Eurotiomycetes</taxon>
        <taxon>Chaetothyriomycetidae</taxon>
        <taxon>Chaetothyriales</taxon>
        <taxon>Herpotrichiellaceae</taxon>
        <taxon>Cladophialophora</taxon>
    </lineage>
</organism>
<keyword evidence="4" id="KW-1185">Reference proteome</keyword>
<dbReference type="OrthoDB" id="2444174at2759"/>
<dbReference type="STRING" id="86049.A0A1C1CWC1"/>
<feature type="region of interest" description="Disordered" evidence="1">
    <location>
        <begin position="61"/>
        <end position="85"/>
    </location>
</feature>
<dbReference type="EMBL" id="LGRB01000008">
    <property type="protein sequence ID" value="OCT52842.1"/>
    <property type="molecule type" value="Genomic_DNA"/>
</dbReference>
<name>A0A1C1CWC1_9EURO</name>
<accession>A0A1C1CWC1</accession>
<dbReference type="VEuPathDB" id="FungiDB:CLCR_09829"/>
<feature type="compositionally biased region" description="Pro residues" evidence="1">
    <location>
        <begin position="428"/>
        <end position="441"/>
    </location>
</feature>
<feature type="domain" description="Mtf2-like C-terminal" evidence="2">
    <location>
        <begin position="349"/>
        <end position="613"/>
    </location>
</feature>
<dbReference type="VEuPathDB" id="FungiDB:G647_04184"/>
<sequence>MAGRIELPFLYQTRTILARSRKILISRRRLVSSQQGVEDITGNGSVSPSPEPEPFLKAKARGSNWASSAGKPTAKDSGSAITIPSTITASERRAFEAILRFTPKHDGSKDVKPRSPHQDAVDTDIDTILKIFTSSVRDHESKLGAMQGDRRAAESLGPEARTQQSVQQGPGEKAGLRHSSSQPSTGVSLPTDEMVKHQSTARAQARGEHNPQSAEQVYSGPYSIPGEDQPFRQTIDGKIDEPQLWSPFGGQEEPSHVPSRPGTRSLLREDPEPEPEPNAISAPFATDTDNHLPNEPSKDAVPEDSIDQYLLQTAPPSQAISQLEASIQSAVRARMLSLSAALEAATTSTTQRGDTAMWEVVESQIFSLAQHFQPPTAQQLRQERQPFGGISKFTFTREKSDKPCQMIEAAERATGRVSRPSPSTAAPAPAPAPAPGSPNPAPRGATTGPGPDGVAISPPPEPLSHHDLQILQHIYPAALLLALRLYITHFPSSPYAFLLLPRIRALGTTSYVLGASPQFYNNLMSLVWLVRSSLREVDGLLGEMDRGGVEMDEGTYAVLGAIEEARTADLQREQTAGTESMHGGDIEGMAAVVNGEAEANASRGAAWWKRQEQMLFFPRVLDWLDVIAGRLAAKERASVV</sequence>
<dbReference type="Pfam" id="PF19189">
    <property type="entry name" value="Mtf2"/>
    <property type="match status" value="1"/>
</dbReference>
<feature type="region of interest" description="Disordered" evidence="1">
    <location>
        <begin position="139"/>
        <end position="301"/>
    </location>
</feature>
<feature type="compositionally biased region" description="Low complexity" evidence="1">
    <location>
        <begin position="442"/>
        <end position="453"/>
    </location>
</feature>
<dbReference type="AlphaFoldDB" id="A0A1C1CWC1"/>
<feature type="compositionally biased region" description="Basic and acidic residues" evidence="1">
    <location>
        <begin position="288"/>
        <end position="301"/>
    </location>
</feature>
<evidence type="ECO:0000259" key="2">
    <source>
        <dbReference type="Pfam" id="PF19189"/>
    </source>
</evidence>
<dbReference type="PANTHER" id="PTHR39468:SF1">
    <property type="entry name" value="MTF2-LIKE C-TERMINAL DOMAIN-CONTAINING PROTEIN"/>
    <property type="match status" value="1"/>
</dbReference>
<feature type="compositionally biased region" description="Basic and acidic residues" evidence="1">
    <location>
        <begin position="139"/>
        <end position="153"/>
    </location>
</feature>
<dbReference type="InterPro" id="IPR040009">
    <property type="entry name" value="Mtf2/C5D6.12-like"/>
</dbReference>
<proteinExistence type="predicted"/>
<feature type="compositionally biased region" description="Polar residues" evidence="1">
    <location>
        <begin position="178"/>
        <end position="188"/>
    </location>
</feature>
<dbReference type="PANTHER" id="PTHR39468">
    <property type="entry name" value="CHROMOSOME 7, WHOLE GENOME SHOTGUN SEQUENCE"/>
    <property type="match status" value="1"/>
</dbReference>
<dbReference type="Proteomes" id="UP000094526">
    <property type="component" value="Unassembled WGS sequence"/>
</dbReference>
<feature type="region of interest" description="Disordered" evidence="1">
    <location>
        <begin position="411"/>
        <end position="461"/>
    </location>
</feature>
<feature type="region of interest" description="Disordered" evidence="1">
    <location>
        <begin position="36"/>
        <end position="55"/>
    </location>
</feature>
<protein>
    <recommendedName>
        <fullName evidence="2">Mtf2-like C-terminal domain-containing protein</fullName>
    </recommendedName>
</protein>
<gene>
    <name evidence="3" type="ORF">CLCR_09829</name>
</gene>